<dbReference type="OrthoDB" id="331948at2759"/>
<evidence type="ECO:0000259" key="13">
    <source>
        <dbReference type="Pfam" id="PF01529"/>
    </source>
</evidence>
<name>A0A1L9PP79_ASPVE</name>
<comment type="similarity">
    <text evidence="9">Belongs to the DHHC palmitoyltransferase family. PFA5 subfamily.</text>
</comment>
<accession>A0A1L9PP79</accession>
<dbReference type="EC" id="2.3.1.225" evidence="11"/>
<sequence>MARQPDPRITLAVARVIPVVLFGVIIYACYAVTKPLCIDYLIHPLPKYDRPSRVGAGAAIIAVFYVLLLILLITYFRLLYSVVWNPDLLPRPSDLEKEPAHASSRHSQDRPRRKRKSHRKSKPTEISDKPEEDVERALDYNAGPMMLPWDTAGLESFYKKDVFVCQPDGRPRYCSKCCHYKPDRTHHCREVDHCVQKMDHFCPWVGGVVSETSFKFFIQFVFYTAVFCSFIMIVCAIFTAELKKDTGDVNPHWVIGIGLSGFFGLFTFGMTMSSMQLAASNLTTIENLNRRSAVWTLAIRVPNHVLSSRWAPTFHTITYPLPPMPPPPPPMPMQPYPGARNSYQPPPQPPMPPHPGIGSGTQPPMSTYPGAGGGYPPQPSQPPTGAEQHVFAILQTLPGENPFDLDNPLKNLQQVLGYSIDDWLLPLKRSPCTDHSSLESEFAMGPVVSRLRREAGLELAPAAEVHDSNNNNNEPAPTDGHPKHKRRRGKHHHHHHQHKRPE</sequence>
<feature type="region of interest" description="Disordered" evidence="12">
    <location>
        <begin position="460"/>
        <end position="502"/>
    </location>
</feature>
<dbReference type="GO" id="GO:0016020">
    <property type="term" value="C:membrane"/>
    <property type="evidence" value="ECO:0007669"/>
    <property type="project" value="UniProtKB-SubCell"/>
</dbReference>
<proteinExistence type="inferred from homology"/>
<keyword evidence="15" id="KW-1185">Reference proteome</keyword>
<feature type="domain" description="Palmitoyltransferase DHHC" evidence="13">
    <location>
        <begin position="170"/>
        <end position="290"/>
    </location>
</feature>
<dbReference type="Pfam" id="PF01529">
    <property type="entry name" value="DHHC"/>
    <property type="match status" value="1"/>
</dbReference>
<dbReference type="PROSITE" id="PS51257">
    <property type="entry name" value="PROKAR_LIPOPROTEIN"/>
    <property type="match status" value="1"/>
</dbReference>
<dbReference type="InterPro" id="IPR039859">
    <property type="entry name" value="PFA4/ZDH16/20/ERF2-like"/>
</dbReference>
<dbReference type="AlphaFoldDB" id="A0A1L9PP79"/>
<reference evidence="15" key="1">
    <citation type="journal article" date="2017" name="Genome Biol.">
        <title>Comparative genomics reveals high biological diversity and specific adaptations in the industrially and medically important fungal genus Aspergillus.</title>
        <authorList>
            <person name="de Vries R.P."/>
            <person name="Riley R."/>
            <person name="Wiebenga A."/>
            <person name="Aguilar-Osorio G."/>
            <person name="Amillis S."/>
            <person name="Uchima C.A."/>
            <person name="Anderluh G."/>
            <person name="Asadollahi M."/>
            <person name="Askin M."/>
            <person name="Barry K."/>
            <person name="Battaglia E."/>
            <person name="Bayram O."/>
            <person name="Benocci T."/>
            <person name="Braus-Stromeyer S.A."/>
            <person name="Caldana C."/>
            <person name="Canovas D."/>
            <person name="Cerqueira G.C."/>
            <person name="Chen F."/>
            <person name="Chen W."/>
            <person name="Choi C."/>
            <person name="Clum A."/>
            <person name="Dos Santos R.A."/>
            <person name="Damasio A.R."/>
            <person name="Diallinas G."/>
            <person name="Emri T."/>
            <person name="Fekete E."/>
            <person name="Flipphi M."/>
            <person name="Freyberg S."/>
            <person name="Gallo A."/>
            <person name="Gournas C."/>
            <person name="Habgood R."/>
            <person name="Hainaut M."/>
            <person name="Harispe M.L."/>
            <person name="Henrissat B."/>
            <person name="Hilden K.S."/>
            <person name="Hope R."/>
            <person name="Hossain A."/>
            <person name="Karabika E."/>
            <person name="Karaffa L."/>
            <person name="Karanyi Z."/>
            <person name="Krasevec N."/>
            <person name="Kuo A."/>
            <person name="Kusch H."/>
            <person name="LaButti K."/>
            <person name="Lagendijk E.L."/>
            <person name="Lapidus A."/>
            <person name="Levasseur A."/>
            <person name="Lindquist E."/>
            <person name="Lipzen A."/>
            <person name="Logrieco A.F."/>
            <person name="MacCabe A."/>
            <person name="Maekelae M.R."/>
            <person name="Malavazi I."/>
            <person name="Melin P."/>
            <person name="Meyer V."/>
            <person name="Mielnichuk N."/>
            <person name="Miskei M."/>
            <person name="Molnar A.P."/>
            <person name="Mule G."/>
            <person name="Ngan C.Y."/>
            <person name="Orejas M."/>
            <person name="Orosz E."/>
            <person name="Ouedraogo J.P."/>
            <person name="Overkamp K.M."/>
            <person name="Park H.-S."/>
            <person name="Perrone G."/>
            <person name="Piumi F."/>
            <person name="Punt P.J."/>
            <person name="Ram A.F."/>
            <person name="Ramon A."/>
            <person name="Rauscher S."/>
            <person name="Record E."/>
            <person name="Riano-Pachon D.M."/>
            <person name="Robert V."/>
            <person name="Roehrig J."/>
            <person name="Ruller R."/>
            <person name="Salamov A."/>
            <person name="Salih N.S."/>
            <person name="Samson R.A."/>
            <person name="Sandor E."/>
            <person name="Sanguinetti M."/>
            <person name="Schuetze T."/>
            <person name="Sepcic K."/>
            <person name="Shelest E."/>
            <person name="Sherlock G."/>
            <person name="Sophianopoulou V."/>
            <person name="Squina F.M."/>
            <person name="Sun H."/>
            <person name="Susca A."/>
            <person name="Todd R.B."/>
            <person name="Tsang A."/>
            <person name="Unkles S.E."/>
            <person name="van de Wiele N."/>
            <person name="van Rossen-Uffink D."/>
            <person name="Oliveira J.V."/>
            <person name="Vesth T.C."/>
            <person name="Visser J."/>
            <person name="Yu J.-H."/>
            <person name="Zhou M."/>
            <person name="Andersen M.R."/>
            <person name="Archer D.B."/>
            <person name="Baker S.E."/>
            <person name="Benoit I."/>
            <person name="Brakhage A.A."/>
            <person name="Braus G.H."/>
            <person name="Fischer R."/>
            <person name="Frisvad J.C."/>
            <person name="Goldman G.H."/>
            <person name="Houbraken J."/>
            <person name="Oakley B."/>
            <person name="Pocsi I."/>
            <person name="Scazzocchio C."/>
            <person name="Seiboth B."/>
            <person name="vanKuyk P.A."/>
            <person name="Wortman J."/>
            <person name="Dyer P.S."/>
            <person name="Grigoriev I.V."/>
        </authorList>
    </citation>
    <scope>NUCLEOTIDE SEQUENCE [LARGE SCALE GENOMIC DNA]</scope>
    <source>
        <strain evidence="15">CBS 583.65</strain>
    </source>
</reference>
<dbReference type="InterPro" id="IPR001594">
    <property type="entry name" value="Palmitoyltrfase_DHHC"/>
</dbReference>
<feature type="transmembrane region" description="Helical" evidence="11">
    <location>
        <begin position="220"/>
        <end position="240"/>
    </location>
</feature>
<dbReference type="PANTHER" id="PTHR22883:SF23">
    <property type="entry name" value="PALMITOYLTRANSFERASE ZDHHC6"/>
    <property type="match status" value="1"/>
</dbReference>
<evidence type="ECO:0000256" key="6">
    <source>
        <dbReference type="ARBA" id="ARBA00023139"/>
    </source>
</evidence>
<dbReference type="Proteomes" id="UP000184073">
    <property type="component" value="Unassembled WGS sequence"/>
</dbReference>
<dbReference type="GO" id="GO:0006612">
    <property type="term" value="P:protein targeting to membrane"/>
    <property type="evidence" value="ECO:0007669"/>
    <property type="project" value="TreeGrafter"/>
</dbReference>
<feature type="transmembrane region" description="Helical" evidence="11">
    <location>
        <begin position="53"/>
        <end position="76"/>
    </location>
</feature>
<comment type="subcellular location">
    <subcellularLocation>
        <location evidence="1">Membrane</location>
        <topology evidence="1">Multi-pass membrane protein</topology>
    </subcellularLocation>
</comment>
<dbReference type="PANTHER" id="PTHR22883">
    <property type="entry name" value="ZINC FINGER DHHC DOMAIN CONTAINING PROTEIN"/>
    <property type="match status" value="1"/>
</dbReference>
<dbReference type="GO" id="GO:0005794">
    <property type="term" value="C:Golgi apparatus"/>
    <property type="evidence" value="ECO:0007669"/>
    <property type="project" value="TreeGrafter"/>
</dbReference>
<dbReference type="VEuPathDB" id="FungiDB:ASPVEDRAFT_720591"/>
<feature type="region of interest" description="Disordered" evidence="12">
    <location>
        <begin position="330"/>
        <end position="386"/>
    </location>
</feature>
<dbReference type="GO" id="GO:0005783">
    <property type="term" value="C:endoplasmic reticulum"/>
    <property type="evidence" value="ECO:0007669"/>
    <property type="project" value="TreeGrafter"/>
</dbReference>
<organism evidence="14 15">
    <name type="scientific">Aspergillus versicolor CBS 583.65</name>
    <dbReference type="NCBI Taxonomy" id="1036611"/>
    <lineage>
        <taxon>Eukaryota</taxon>
        <taxon>Fungi</taxon>
        <taxon>Dikarya</taxon>
        <taxon>Ascomycota</taxon>
        <taxon>Pezizomycotina</taxon>
        <taxon>Eurotiomycetes</taxon>
        <taxon>Eurotiomycetidae</taxon>
        <taxon>Eurotiales</taxon>
        <taxon>Aspergillaceae</taxon>
        <taxon>Aspergillus</taxon>
        <taxon>Aspergillus subgen. Nidulantes</taxon>
    </lineage>
</organism>
<evidence type="ECO:0000256" key="9">
    <source>
        <dbReference type="ARBA" id="ARBA00038298"/>
    </source>
</evidence>
<evidence type="ECO:0000256" key="7">
    <source>
        <dbReference type="ARBA" id="ARBA00023288"/>
    </source>
</evidence>
<evidence type="ECO:0000256" key="11">
    <source>
        <dbReference type="RuleBase" id="RU079119"/>
    </source>
</evidence>
<evidence type="ECO:0000256" key="1">
    <source>
        <dbReference type="ARBA" id="ARBA00004141"/>
    </source>
</evidence>
<feature type="compositionally biased region" description="Basic residues" evidence="12">
    <location>
        <begin position="482"/>
        <end position="502"/>
    </location>
</feature>
<feature type="transmembrane region" description="Helical" evidence="11">
    <location>
        <begin position="12"/>
        <end position="33"/>
    </location>
</feature>
<evidence type="ECO:0000313" key="15">
    <source>
        <dbReference type="Proteomes" id="UP000184073"/>
    </source>
</evidence>
<evidence type="ECO:0000256" key="12">
    <source>
        <dbReference type="SAM" id="MobiDB-lite"/>
    </source>
</evidence>
<evidence type="ECO:0000256" key="5">
    <source>
        <dbReference type="ARBA" id="ARBA00023136"/>
    </source>
</evidence>
<comment type="catalytic activity">
    <reaction evidence="10 11">
        <text>L-cysteinyl-[protein] + hexadecanoyl-CoA = S-hexadecanoyl-L-cysteinyl-[protein] + CoA</text>
        <dbReference type="Rhea" id="RHEA:36683"/>
        <dbReference type="Rhea" id="RHEA-COMP:10131"/>
        <dbReference type="Rhea" id="RHEA-COMP:11032"/>
        <dbReference type="ChEBI" id="CHEBI:29950"/>
        <dbReference type="ChEBI" id="CHEBI:57287"/>
        <dbReference type="ChEBI" id="CHEBI:57379"/>
        <dbReference type="ChEBI" id="CHEBI:74151"/>
        <dbReference type="EC" id="2.3.1.225"/>
    </reaction>
</comment>
<gene>
    <name evidence="14" type="ORF">ASPVEDRAFT_720591</name>
</gene>
<feature type="transmembrane region" description="Helical" evidence="11">
    <location>
        <begin position="252"/>
        <end position="272"/>
    </location>
</feature>
<feature type="compositionally biased region" description="Pro residues" evidence="12">
    <location>
        <begin position="344"/>
        <end position="355"/>
    </location>
</feature>
<keyword evidence="2 11" id="KW-0808">Transferase</keyword>
<keyword evidence="7" id="KW-0449">Lipoprotein</keyword>
<evidence type="ECO:0000256" key="2">
    <source>
        <dbReference type="ARBA" id="ARBA00022679"/>
    </source>
</evidence>
<protein>
    <recommendedName>
        <fullName evidence="11">Palmitoyltransferase</fullName>
        <ecNumber evidence="11">2.3.1.225</ecNumber>
    </recommendedName>
</protein>
<keyword evidence="8 11" id="KW-0012">Acyltransferase</keyword>
<evidence type="ECO:0000313" key="14">
    <source>
        <dbReference type="EMBL" id="OJJ03246.1"/>
    </source>
</evidence>
<dbReference type="RefSeq" id="XP_040669008.1">
    <property type="nucleotide sequence ID" value="XM_040816152.1"/>
</dbReference>
<feature type="compositionally biased region" description="Basic residues" evidence="12">
    <location>
        <begin position="111"/>
        <end position="121"/>
    </location>
</feature>
<dbReference type="GO" id="GO:0019706">
    <property type="term" value="F:protein-cysteine S-palmitoyltransferase activity"/>
    <property type="evidence" value="ECO:0007669"/>
    <property type="project" value="UniProtKB-EC"/>
</dbReference>
<comment type="domain">
    <text evidence="11">The DHHC domain is required for palmitoyltransferase activity.</text>
</comment>
<dbReference type="GeneID" id="63731663"/>
<evidence type="ECO:0000256" key="8">
    <source>
        <dbReference type="ARBA" id="ARBA00023315"/>
    </source>
</evidence>
<dbReference type="PROSITE" id="PS50216">
    <property type="entry name" value="DHHC"/>
    <property type="match status" value="1"/>
</dbReference>
<keyword evidence="5 11" id="KW-0472">Membrane</keyword>
<evidence type="ECO:0000256" key="4">
    <source>
        <dbReference type="ARBA" id="ARBA00022989"/>
    </source>
</evidence>
<keyword evidence="4 11" id="KW-1133">Transmembrane helix</keyword>
<feature type="compositionally biased region" description="Basic and acidic residues" evidence="12">
    <location>
        <begin position="95"/>
        <end position="110"/>
    </location>
</feature>
<keyword evidence="6" id="KW-0564">Palmitate</keyword>
<dbReference type="STRING" id="1036611.A0A1L9PP79"/>
<keyword evidence="3 11" id="KW-0812">Transmembrane</keyword>
<evidence type="ECO:0000256" key="3">
    <source>
        <dbReference type="ARBA" id="ARBA00022692"/>
    </source>
</evidence>
<dbReference type="EMBL" id="KV878130">
    <property type="protein sequence ID" value="OJJ03246.1"/>
    <property type="molecule type" value="Genomic_DNA"/>
</dbReference>
<feature type="region of interest" description="Disordered" evidence="12">
    <location>
        <begin position="95"/>
        <end position="130"/>
    </location>
</feature>
<evidence type="ECO:0000256" key="10">
    <source>
        <dbReference type="ARBA" id="ARBA00048048"/>
    </source>
</evidence>